<evidence type="ECO:0000313" key="3">
    <source>
        <dbReference type="Proteomes" id="UP000008068"/>
    </source>
</evidence>
<evidence type="ECO:0000256" key="1">
    <source>
        <dbReference type="SAM" id="MobiDB-lite"/>
    </source>
</evidence>
<dbReference type="EMBL" id="GL379893">
    <property type="protein sequence ID" value="EGT32063.1"/>
    <property type="molecule type" value="Genomic_DNA"/>
</dbReference>
<feature type="region of interest" description="Disordered" evidence="1">
    <location>
        <begin position="79"/>
        <end position="146"/>
    </location>
</feature>
<dbReference type="Proteomes" id="UP000008068">
    <property type="component" value="Unassembled WGS sequence"/>
</dbReference>
<proteinExistence type="predicted"/>
<reference evidence="3" key="1">
    <citation type="submission" date="2011-07" db="EMBL/GenBank/DDBJ databases">
        <authorList>
            <consortium name="Caenorhabditis brenneri Sequencing and Analysis Consortium"/>
            <person name="Wilson R.K."/>
        </authorList>
    </citation>
    <scope>NUCLEOTIDE SEQUENCE [LARGE SCALE GENOMIC DNA]</scope>
    <source>
        <strain evidence="3">PB2801</strain>
    </source>
</reference>
<sequence length="322" mass="36593">MYMLGWKKDERRKVVQNNLAYIHLVDPSPGENVYILATSLSSQSGIDHLHFAIESDPTKKLVYGTGSSSIAVFRERGASTREAAGEMVRRDASSRDEASTSLPPSQPTSSAPPHQPPVSILRRPSSESSDGFSTSKRRRRHVSFAEVDSDKEKEAAFMLVNVPTKHPKIDKKLAKILGEVGLVPQEVRFESLPFTKGGRYVYFFKVDTSTGCSHVENMIENKKWHELFNIESINSEDQQPFMWHALPMNSIIEATFLSQRFKVLYEQHDGLYHQKDLSELLIDNHDLGLVIKDDLMREQVIAGLNRRGQSIYQKWIKHKTLL</sequence>
<accession>G0NJ22</accession>
<organism evidence="3">
    <name type="scientific">Caenorhabditis brenneri</name>
    <name type="common">Nematode worm</name>
    <dbReference type="NCBI Taxonomy" id="135651"/>
    <lineage>
        <taxon>Eukaryota</taxon>
        <taxon>Metazoa</taxon>
        <taxon>Ecdysozoa</taxon>
        <taxon>Nematoda</taxon>
        <taxon>Chromadorea</taxon>
        <taxon>Rhabditida</taxon>
        <taxon>Rhabditina</taxon>
        <taxon>Rhabditomorpha</taxon>
        <taxon>Rhabditoidea</taxon>
        <taxon>Rhabditidae</taxon>
        <taxon>Peloderinae</taxon>
        <taxon>Caenorhabditis</taxon>
    </lineage>
</organism>
<feature type="compositionally biased region" description="Basic and acidic residues" evidence="1">
    <location>
        <begin position="79"/>
        <end position="98"/>
    </location>
</feature>
<feature type="compositionally biased region" description="Low complexity" evidence="1">
    <location>
        <begin position="99"/>
        <end position="112"/>
    </location>
</feature>
<evidence type="ECO:0000313" key="2">
    <source>
        <dbReference type="EMBL" id="EGT32063.1"/>
    </source>
</evidence>
<protein>
    <submittedName>
        <fullName evidence="2">Uncharacterized protein</fullName>
    </submittedName>
</protein>
<dbReference type="AlphaFoldDB" id="G0NJ22"/>
<dbReference type="InParanoid" id="G0NJ22"/>
<keyword evidence="3" id="KW-1185">Reference proteome</keyword>
<dbReference type="HOGENOM" id="CLU_038000_0_0_1"/>
<gene>
    <name evidence="2" type="ORF">CAEBREN_25434</name>
</gene>
<name>G0NJ22_CAEBE</name>